<name>A0AAE3DI34_9FIRM</name>
<evidence type="ECO:0000313" key="2">
    <source>
        <dbReference type="Proteomes" id="UP001199424"/>
    </source>
</evidence>
<dbReference type="EMBL" id="JAJEQC010000018">
    <property type="protein sequence ID" value="MCC2137870.1"/>
    <property type="molecule type" value="Genomic_DNA"/>
</dbReference>
<keyword evidence="2" id="KW-1185">Reference proteome</keyword>
<reference evidence="1" key="1">
    <citation type="submission" date="2021-10" db="EMBL/GenBank/DDBJ databases">
        <title>Anaerobic single-cell dispensing facilitates the cultivation of human gut bacteria.</title>
        <authorList>
            <person name="Afrizal A."/>
        </authorList>
    </citation>
    <scope>NUCLEOTIDE SEQUENCE</scope>
    <source>
        <strain evidence="1">CLA-AA-H250</strain>
    </source>
</reference>
<gene>
    <name evidence="1" type="ORF">LKD31_12775</name>
</gene>
<sequence>MMLIRTSTESWNAEYTVQGNRDAQIVRIKSRSSITVVIAKIMENLPLVGKTVTYYISVPNYGIALPEIESLNESAWIVDKLLVRNMPRADAVTIAQVLRDVLKNEVKQNGNEIQSL</sequence>
<organism evidence="1 2">
    <name type="scientific">Hominenteromicrobium mulieris</name>
    <dbReference type="NCBI Taxonomy" id="2885357"/>
    <lineage>
        <taxon>Bacteria</taxon>
        <taxon>Bacillati</taxon>
        <taxon>Bacillota</taxon>
        <taxon>Clostridia</taxon>
        <taxon>Eubacteriales</taxon>
        <taxon>Oscillospiraceae</taxon>
        <taxon>Hominenteromicrobium</taxon>
    </lineage>
</organism>
<evidence type="ECO:0000313" key="1">
    <source>
        <dbReference type="EMBL" id="MCC2137870.1"/>
    </source>
</evidence>
<dbReference type="RefSeq" id="WP_308450009.1">
    <property type="nucleotide sequence ID" value="NZ_JAJEQC010000018.1"/>
</dbReference>
<protein>
    <submittedName>
        <fullName evidence="1">Uncharacterized protein</fullName>
    </submittedName>
</protein>
<proteinExistence type="predicted"/>
<dbReference type="AlphaFoldDB" id="A0AAE3DI34"/>
<dbReference type="Pfam" id="PF20323">
    <property type="entry name" value="DUF6618"/>
    <property type="match status" value="1"/>
</dbReference>
<dbReference type="Proteomes" id="UP001199424">
    <property type="component" value="Unassembled WGS sequence"/>
</dbReference>
<comment type="caution">
    <text evidence="1">The sequence shown here is derived from an EMBL/GenBank/DDBJ whole genome shotgun (WGS) entry which is preliminary data.</text>
</comment>
<dbReference type="InterPro" id="IPR046726">
    <property type="entry name" value="DUF6618"/>
</dbReference>
<accession>A0AAE3DI34</accession>